<dbReference type="InterPro" id="IPR017399">
    <property type="entry name" value="DCAF11/LEC14B"/>
</dbReference>
<evidence type="ECO:0000313" key="11">
    <source>
        <dbReference type="Proteomes" id="UP000437017"/>
    </source>
</evidence>
<comment type="subunit">
    <text evidence="2">Interacts with DDB1 and CUL4A.</text>
</comment>
<dbReference type="EMBL" id="SGJD01005366">
    <property type="protein sequence ID" value="KAB0390513.1"/>
    <property type="molecule type" value="Genomic_DNA"/>
</dbReference>
<evidence type="ECO:0000256" key="9">
    <source>
        <dbReference type="SAM" id="MobiDB-lite"/>
    </source>
</evidence>
<comment type="caution">
    <text evidence="10">The sequence shown here is derived from an EMBL/GenBank/DDBJ whole genome shotgun (WGS) entry which is preliminary data.</text>
</comment>
<feature type="compositionally biased region" description="Polar residues" evidence="9">
    <location>
        <begin position="1"/>
        <end position="10"/>
    </location>
</feature>
<reference evidence="10 11" key="1">
    <citation type="journal article" date="2019" name="PLoS ONE">
        <title>Genomic analyses reveal an absence of contemporary introgressive admixture between fin whales and blue whales, despite known hybrids.</title>
        <authorList>
            <person name="Westbury M.V."/>
            <person name="Petersen B."/>
            <person name="Lorenzen E.D."/>
        </authorList>
    </citation>
    <scope>NUCLEOTIDE SEQUENCE [LARGE SCALE GENOMIC DNA]</scope>
    <source>
        <strain evidence="10">FinWhale-01</strain>
    </source>
</reference>
<feature type="region of interest" description="Disordered" evidence="9">
    <location>
        <begin position="80"/>
        <end position="100"/>
    </location>
</feature>
<proteinExistence type="inferred from homology"/>
<feature type="region of interest" description="Disordered" evidence="9">
    <location>
        <begin position="490"/>
        <end position="515"/>
    </location>
</feature>
<comment type="pathway">
    <text evidence="7">Protein modification; protein ubiquitination.</text>
</comment>
<dbReference type="Gene3D" id="2.130.10.10">
    <property type="entry name" value="YVTN repeat-like/Quinoprotein amine dehydrogenase"/>
    <property type="match status" value="2"/>
</dbReference>
<keyword evidence="11" id="KW-1185">Reference proteome</keyword>
<dbReference type="InterPro" id="IPR001680">
    <property type="entry name" value="WD40_rpt"/>
</dbReference>
<protein>
    <recommendedName>
        <fullName evidence="3 7">DDB1- and CUL4-associated factor 11</fullName>
    </recommendedName>
</protein>
<dbReference type="SUPFAM" id="SSF50978">
    <property type="entry name" value="WD40 repeat-like"/>
    <property type="match status" value="1"/>
</dbReference>
<evidence type="ECO:0000313" key="10">
    <source>
        <dbReference type="EMBL" id="KAB0390513.1"/>
    </source>
</evidence>
<keyword evidence="4" id="KW-0597">Phosphoprotein</keyword>
<dbReference type="FunFam" id="2.130.10.10:FF:003159">
    <property type="entry name" value="DDB1 and CUL4-associated factor 11"/>
    <property type="match status" value="1"/>
</dbReference>
<evidence type="ECO:0000256" key="4">
    <source>
        <dbReference type="ARBA" id="ARBA00022553"/>
    </source>
</evidence>
<evidence type="ECO:0000256" key="8">
    <source>
        <dbReference type="PROSITE-ProRule" id="PRU00221"/>
    </source>
</evidence>
<sequence>MGSRNSSSAGTGSGDPSEGLPRRGTGLRRSEEEEEEDEDVDLAQVLAYLLRRGQVRLVQGGGAANLQLIQALSDSEEEHDSAWDGRLGDRYNPPVDATPDTRELECNEIKTQVELATGRLGLRRAAREHSFPQMLHQRERGLCHQGSFSLGERSRMMSHFLPNDLGFTDTYSQKAFCGIYSKDGQIFMSACQDQTIRLYDCRYGRFHKFKSIKARDVGWSVLDVAFTPDGNHFLYSSWSDYIHICNIYGEGDTHTALDLRPDERRFAVFSIAVSSDGREVLGGANDGCLYVFDREQNRRTLQIESHEDDVNAVAFADISSQILFSGGDDAICKGDARYLISNSKDQTIKLWDIRRFSSREGMEASRQAATQQNWDYRWQQVPKKAWRKLKLPGDSSLMTYRGHGVLHTLIRCRFSPTHSTGQQFIYSGCSTGKVVVYDLLSGHIVKKLTNHKACVRDVSWHPYEEKIVSSSWDGNLRLWQYRQAEYFQDDMPESEERLSTPAPVSHPSTASSSPQ</sequence>
<dbReference type="PANTHER" id="PTHR19847">
    <property type="entry name" value="DDB1- AND CUL4-ASSOCIATED FACTOR 11"/>
    <property type="match status" value="1"/>
</dbReference>
<dbReference type="InterPro" id="IPR020472">
    <property type="entry name" value="WD40_PAC1"/>
</dbReference>
<dbReference type="InterPro" id="IPR036322">
    <property type="entry name" value="WD40_repeat_dom_sf"/>
</dbReference>
<comment type="function">
    <text evidence="1 7">May function as a substrate receptor for CUL4-DDB1 E3 ubiquitin-protein ligase complex.</text>
</comment>
<dbReference type="InterPro" id="IPR051859">
    <property type="entry name" value="DCAF"/>
</dbReference>
<evidence type="ECO:0000256" key="3">
    <source>
        <dbReference type="ARBA" id="ARBA00021767"/>
    </source>
</evidence>
<dbReference type="OrthoDB" id="63070at2759"/>
<dbReference type="PROSITE" id="PS50294">
    <property type="entry name" value="WD_REPEATS_REGION"/>
    <property type="match status" value="1"/>
</dbReference>
<dbReference type="Pfam" id="PF00400">
    <property type="entry name" value="WD40"/>
    <property type="match status" value="4"/>
</dbReference>
<evidence type="ECO:0000256" key="7">
    <source>
        <dbReference type="PIRNR" id="PIRNR038135"/>
    </source>
</evidence>
<dbReference type="UniPathway" id="UPA00143"/>
<dbReference type="SMART" id="SM00320">
    <property type="entry name" value="WD40"/>
    <property type="match status" value="6"/>
</dbReference>
<dbReference type="GO" id="GO:0080008">
    <property type="term" value="C:Cul4-RING E3 ubiquitin ligase complex"/>
    <property type="evidence" value="ECO:0007669"/>
    <property type="project" value="TreeGrafter"/>
</dbReference>
<comment type="similarity">
    <text evidence="7">Belongs to the WD repeat LEC14B family.</text>
</comment>
<dbReference type="FunFam" id="2.130.10.10:FF:002187">
    <property type="entry name" value="DDB1 and CUL4 associated factor 11"/>
    <property type="match status" value="1"/>
</dbReference>
<dbReference type="PANTHER" id="PTHR19847:SF7">
    <property type="entry name" value="DDB1- AND CUL4-ASSOCIATED FACTOR 11"/>
    <property type="match status" value="1"/>
</dbReference>
<organism evidence="10 11">
    <name type="scientific">Balaenoptera physalus</name>
    <name type="common">Fin whale</name>
    <name type="synonym">Balaena physalus</name>
    <dbReference type="NCBI Taxonomy" id="9770"/>
    <lineage>
        <taxon>Eukaryota</taxon>
        <taxon>Metazoa</taxon>
        <taxon>Chordata</taxon>
        <taxon>Craniata</taxon>
        <taxon>Vertebrata</taxon>
        <taxon>Euteleostomi</taxon>
        <taxon>Mammalia</taxon>
        <taxon>Eutheria</taxon>
        <taxon>Laurasiatheria</taxon>
        <taxon>Artiodactyla</taxon>
        <taxon>Whippomorpha</taxon>
        <taxon>Cetacea</taxon>
        <taxon>Mysticeti</taxon>
        <taxon>Balaenopteridae</taxon>
        <taxon>Balaenoptera</taxon>
    </lineage>
</organism>
<dbReference type="GO" id="GO:0043161">
    <property type="term" value="P:proteasome-mediated ubiquitin-dependent protein catabolic process"/>
    <property type="evidence" value="ECO:0007669"/>
    <property type="project" value="TreeGrafter"/>
</dbReference>
<evidence type="ECO:0000256" key="6">
    <source>
        <dbReference type="ARBA" id="ARBA00022737"/>
    </source>
</evidence>
<name>A0A643BRH7_BALPH</name>
<evidence type="ECO:0000256" key="1">
    <source>
        <dbReference type="ARBA" id="ARBA00002614"/>
    </source>
</evidence>
<feature type="compositionally biased region" description="Polar residues" evidence="9">
    <location>
        <begin position="506"/>
        <end position="515"/>
    </location>
</feature>
<dbReference type="InterPro" id="IPR015943">
    <property type="entry name" value="WD40/YVTN_repeat-like_dom_sf"/>
</dbReference>
<keyword evidence="7" id="KW-0833">Ubl conjugation pathway</keyword>
<accession>A0A643BRH7</accession>
<gene>
    <name evidence="10" type="ORF">E2I00_017495</name>
</gene>
<dbReference type="GO" id="GO:0016567">
    <property type="term" value="P:protein ubiquitination"/>
    <property type="evidence" value="ECO:0007669"/>
    <property type="project" value="UniProtKB-UniPathway"/>
</dbReference>
<dbReference type="Proteomes" id="UP000437017">
    <property type="component" value="Unassembled WGS sequence"/>
</dbReference>
<evidence type="ECO:0000256" key="2">
    <source>
        <dbReference type="ARBA" id="ARBA00011299"/>
    </source>
</evidence>
<dbReference type="PRINTS" id="PR00320">
    <property type="entry name" value="GPROTEINBRPT"/>
</dbReference>
<dbReference type="PROSITE" id="PS50082">
    <property type="entry name" value="WD_REPEATS_2"/>
    <property type="match status" value="2"/>
</dbReference>
<feature type="repeat" description="WD" evidence="8">
    <location>
        <begin position="448"/>
        <end position="489"/>
    </location>
</feature>
<keyword evidence="5 8" id="KW-0853">WD repeat</keyword>
<evidence type="ECO:0000256" key="5">
    <source>
        <dbReference type="ARBA" id="ARBA00022574"/>
    </source>
</evidence>
<keyword evidence="6" id="KW-0677">Repeat</keyword>
<dbReference type="PIRSF" id="PIRSF038135">
    <property type="entry name" value="WD_repeat_p23"/>
    <property type="match status" value="1"/>
</dbReference>
<dbReference type="AlphaFoldDB" id="A0A643BRH7"/>
<feature type="repeat" description="WD" evidence="8">
    <location>
        <begin position="335"/>
        <end position="354"/>
    </location>
</feature>
<feature type="region of interest" description="Disordered" evidence="9">
    <location>
        <begin position="1"/>
        <end position="40"/>
    </location>
</feature>
<feature type="compositionally biased region" description="Basic and acidic residues" evidence="9">
    <location>
        <begin position="80"/>
        <end position="89"/>
    </location>
</feature>